<proteinExistence type="predicted"/>
<evidence type="ECO:0000313" key="1">
    <source>
        <dbReference type="EMBL" id="CAL1382806.1"/>
    </source>
</evidence>
<protein>
    <submittedName>
        <fullName evidence="1">Uncharacterized protein</fullName>
    </submittedName>
</protein>
<dbReference type="AlphaFoldDB" id="A0AAV2EA14"/>
<accession>A0AAV2EA14</accession>
<organism evidence="1 2">
    <name type="scientific">Linum trigynum</name>
    <dbReference type="NCBI Taxonomy" id="586398"/>
    <lineage>
        <taxon>Eukaryota</taxon>
        <taxon>Viridiplantae</taxon>
        <taxon>Streptophyta</taxon>
        <taxon>Embryophyta</taxon>
        <taxon>Tracheophyta</taxon>
        <taxon>Spermatophyta</taxon>
        <taxon>Magnoliopsida</taxon>
        <taxon>eudicotyledons</taxon>
        <taxon>Gunneridae</taxon>
        <taxon>Pentapetalae</taxon>
        <taxon>rosids</taxon>
        <taxon>fabids</taxon>
        <taxon>Malpighiales</taxon>
        <taxon>Linaceae</taxon>
        <taxon>Linum</taxon>
    </lineage>
</organism>
<sequence length="70" mass="7575">MLGWRRSMRWFDVSLVTAGRDPPIVTVGRGAQHDGSVAETDLVIDNESCAMVAFLGKDPGLVDDGEGGWR</sequence>
<dbReference type="EMBL" id="OZ034817">
    <property type="protein sequence ID" value="CAL1382806.1"/>
    <property type="molecule type" value="Genomic_DNA"/>
</dbReference>
<name>A0AAV2EA14_9ROSI</name>
<gene>
    <name evidence="1" type="ORF">LTRI10_LOCUS24111</name>
</gene>
<keyword evidence="2" id="KW-1185">Reference proteome</keyword>
<dbReference type="Proteomes" id="UP001497516">
    <property type="component" value="Chromosome 4"/>
</dbReference>
<evidence type="ECO:0000313" key="2">
    <source>
        <dbReference type="Proteomes" id="UP001497516"/>
    </source>
</evidence>
<reference evidence="1 2" key="1">
    <citation type="submission" date="2024-04" db="EMBL/GenBank/DDBJ databases">
        <authorList>
            <person name="Fracassetti M."/>
        </authorList>
    </citation>
    <scope>NUCLEOTIDE SEQUENCE [LARGE SCALE GENOMIC DNA]</scope>
</reference>